<dbReference type="GO" id="GO:0003677">
    <property type="term" value="F:DNA binding"/>
    <property type="evidence" value="ECO:0007669"/>
    <property type="project" value="InterPro"/>
</dbReference>
<keyword evidence="4 10" id="KW-0347">Helicase</keyword>
<evidence type="ECO:0000256" key="5">
    <source>
        <dbReference type="ARBA" id="ARBA00022840"/>
    </source>
</evidence>
<comment type="catalytic activity">
    <reaction evidence="9">
        <text>ATP + H2O = ADP + phosphate + H(+)</text>
        <dbReference type="Rhea" id="RHEA:13065"/>
        <dbReference type="ChEBI" id="CHEBI:15377"/>
        <dbReference type="ChEBI" id="CHEBI:15378"/>
        <dbReference type="ChEBI" id="CHEBI:30616"/>
        <dbReference type="ChEBI" id="CHEBI:43474"/>
        <dbReference type="ChEBI" id="CHEBI:456216"/>
        <dbReference type="EC" id="5.6.2.4"/>
    </reaction>
</comment>
<dbReference type="InterPro" id="IPR014017">
    <property type="entry name" value="DNA_helicase_UvrD-like_C"/>
</dbReference>
<feature type="domain" description="UvrD-like helicase ATP-binding" evidence="11">
    <location>
        <begin position="11"/>
        <end position="299"/>
    </location>
</feature>
<reference evidence="13 14" key="1">
    <citation type="submission" date="2018-10" db="EMBL/GenBank/DDBJ databases">
        <title>Genomic Encyclopedia of Type Strains, Phase IV (KMG-IV): sequencing the most valuable type-strain genomes for metagenomic binning, comparative biology and taxonomic classification.</title>
        <authorList>
            <person name="Goeker M."/>
        </authorList>
    </citation>
    <scope>NUCLEOTIDE SEQUENCE [LARGE SCALE GENOMIC DNA]</scope>
    <source>
        <strain evidence="13 14">DSM 23229</strain>
    </source>
</reference>
<comment type="similarity">
    <text evidence="1">Belongs to the helicase family. UvrD subfamily.</text>
</comment>
<dbReference type="Pfam" id="PF00580">
    <property type="entry name" value="UvrD-helicase"/>
    <property type="match status" value="1"/>
</dbReference>
<dbReference type="AlphaFoldDB" id="A0A420WYX6"/>
<dbReference type="EC" id="5.6.2.4" evidence="8"/>
<evidence type="ECO:0000313" key="13">
    <source>
        <dbReference type="EMBL" id="RKR06341.1"/>
    </source>
</evidence>
<dbReference type="InterPro" id="IPR013986">
    <property type="entry name" value="DExx_box_DNA_helicase_dom_sf"/>
</dbReference>
<evidence type="ECO:0000256" key="2">
    <source>
        <dbReference type="ARBA" id="ARBA00022741"/>
    </source>
</evidence>
<dbReference type="Gene3D" id="1.10.486.10">
    <property type="entry name" value="PCRA, domain 4"/>
    <property type="match status" value="1"/>
</dbReference>
<comment type="caution">
    <text evidence="13">The sequence shown here is derived from an EMBL/GenBank/DDBJ whole genome shotgun (WGS) entry which is preliminary data.</text>
</comment>
<dbReference type="GO" id="GO:0043138">
    <property type="term" value="F:3'-5' DNA helicase activity"/>
    <property type="evidence" value="ECO:0007669"/>
    <property type="project" value="UniProtKB-EC"/>
</dbReference>
<dbReference type="InterPro" id="IPR000212">
    <property type="entry name" value="DNA_helicase_UvrD/REP"/>
</dbReference>
<dbReference type="GO" id="GO:0016887">
    <property type="term" value="F:ATP hydrolysis activity"/>
    <property type="evidence" value="ECO:0007669"/>
    <property type="project" value="RHEA"/>
</dbReference>
<name>A0A420WYX6_9GAMM</name>
<dbReference type="CDD" id="cd17932">
    <property type="entry name" value="DEXQc_UvrD"/>
    <property type="match status" value="1"/>
</dbReference>
<dbReference type="InterPro" id="IPR027417">
    <property type="entry name" value="P-loop_NTPase"/>
</dbReference>
<keyword evidence="5 10" id="KW-0067">ATP-binding</keyword>
<evidence type="ECO:0000256" key="8">
    <source>
        <dbReference type="ARBA" id="ARBA00034808"/>
    </source>
</evidence>
<evidence type="ECO:0000259" key="12">
    <source>
        <dbReference type="PROSITE" id="PS51217"/>
    </source>
</evidence>
<keyword evidence="3 10" id="KW-0378">Hydrolase</keyword>
<evidence type="ECO:0000256" key="9">
    <source>
        <dbReference type="ARBA" id="ARBA00048988"/>
    </source>
</evidence>
<dbReference type="Gene3D" id="3.40.50.300">
    <property type="entry name" value="P-loop containing nucleotide triphosphate hydrolases"/>
    <property type="match status" value="2"/>
</dbReference>
<evidence type="ECO:0000256" key="4">
    <source>
        <dbReference type="ARBA" id="ARBA00022806"/>
    </source>
</evidence>
<dbReference type="GO" id="GO:0005524">
    <property type="term" value="F:ATP binding"/>
    <property type="evidence" value="ECO:0007669"/>
    <property type="project" value="UniProtKB-UniRule"/>
</dbReference>
<evidence type="ECO:0000256" key="10">
    <source>
        <dbReference type="PROSITE-ProRule" id="PRU00560"/>
    </source>
</evidence>
<dbReference type="Gene3D" id="1.10.10.160">
    <property type="match status" value="1"/>
</dbReference>
<dbReference type="Proteomes" id="UP000281975">
    <property type="component" value="Unassembled WGS sequence"/>
</dbReference>
<accession>A0A420WYX6</accession>
<dbReference type="PROSITE" id="PS51217">
    <property type="entry name" value="UVRD_HELICASE_CTER"/>
    <property type="match status" value="1"/>
</dbReference>
<gene>
    <name evidence="13" type="ORF">C7446_1283</name>
</gene>
<dbReference type="PANTHER" id="PTHR11070">
    <property type="entry name" value="UVRD / RECB / PCRA DNA HELICASE FAMILY MEMBER"/>
    <property type="match status" value="1"/>
</dbReference>
<dbReference type="EMBL" id="RBIN01000003">
    <property type="protein sequence ID" value="RKR06341.1"/>
    <property type="molecule type" value="Genomic_DNA"/>
</dbReference>
<keyword evidence="2 10" id="KW-0547">Nucleotide-binding</keyword>
<organism evidence="13 14">
    <name type="scientific">Kushneria sinocarnis</name>
    <dbReference type="NCBI Taxonomy" id="595502"/>
    <lineage>
        <taxon>Bacteria</taxon>
        <taxon>Pseudomonadati</taxon>
        <taxon>Pseudomonadota</taxon>
        <taxon>Gammaproteobacteria</taxon>
        <taxon>Oceanospirillales</taxon>
        <taxon>Halomonadaceae</taxon>
        <taxon>Kushneria</taxon>
    </lineage>
</organism>
<dbReference type="Pfam" id="PF13361">
    <property type="entry name" value="UvrD_C"/>
    <property type="match status" value="1"/>
</dbReference>
<feature type="domain" description="UvrD-like helicase C-terminal" evidence="12">
    <location>
        <begin position="300"/>
        <end position="561"/>
    </location>
</feature>
<evidence type="ECO:0000256" key="3">
    <source>
        <dbReference type="ARBA" id="ARBA00022801"/>
    </source>
</evidence>
<feature type="binding site" evidence="10">
    <location>
        <begin position="32"/>
        <end position="39"/>
    </location>
    <ligand>
        <name>ATP</name>
        <dbReference type="ChEBI" id="CHEBI:30616"/>
    </ligand>
</feature>
<evidence type="ECO:0000313" key="14">
    <source>
        <dbReference type="Proteomes" id="UP000281975"/>
    </source>
</evidence>
<proteinExistence type="inferred from homology"/>
<evidence type="ECO:0000256" key="1">
    <source>
        <dbReference type="ARBA" id="ARBA00009922"/>
    </source>
</evidence>
<keyword evidence="6" id="KW-0413">Isomerase</keyword>
<dbReference type="InterPro" id="IPR014016">
    <property type="entry name" value="UvrD-like_ATP-bd"/>
</dbReference>
<dbReference type="SUPFAM" id="SSF52540">
    <property type="entry name" value="P-loop containing nucleoside triphosphate hydrolases"/>
    <property type="match status" value="1"/>
</dbReference>
<dbReference type="PROSITE" id="PS51198">
    <property type="entry name" value="UVRD_HELICASE_ATP_BIND"/>
    <property type="match status" value="1"/>
</dbReference>
<sequence length="739" mass="82851">MNGESVAATDPELTEQQHAVVHHDQGHARVMAVAGAGKTATLVARVLYLLGCGVPAGRLMVLMFNRAAREDFTRRLQQHAPSGAELPRVRTFHSIGHRLTTTLTRWGVLEPRQLLEADWQHERLLKQALQQVLEDDPERLETALETERLETLTQFCDLVKAECCAPERLYERLDYGSDTGHFPAACRALEGLLERQGLMTYADLLYRPLKALRRDRALRDRVGGFLDHVVVDEYQDINEAQLQLLAMLSGGRASVMAVGDANQCIYEWRGARPDAMGERFEALFGRPRDYALSFTFRHGHALALVANHAILANQRRPDQLTLAAPDNPVTRIDQCSGTRALIEQVQHWVAGGRRLDEVAILVRSWTLTVPVQLHFLRQGIPFRLGREDRFVFRLPLVRALAGFLELAMDASLLRDPQHLQLLFEQPTTFVARERLERLCQQLAEHQQWPDKHSPLLSGLRPVQRRNLKKRWTLLCDLPSLAAWSPARLLAHVVDTLDAEKLLRRAAARRDKGEEDIRLLDVLIEQAGELADDPTAFIALLKNPVEVAEGGVLLSTVHGAKGLEWPMVVLWGLNEEDFPAYSREAPLSDAALEEERRLFYVGVTRARESLLLCRDGGQRQASRFIGETAWPDCMRIDRQLKAYDGSTPAVSQPALVQRYLQAVGSPLTVTAGESRSGGTHAAGVSGWRPGERIHHAVFGEGAIEIVEGERERCILEVSFSRAGRRRLVAARAPIERVVNK</sequence>
<protein>
    <recommendedName>
        <fullName evidence="8">DNA 3'-5' helicase</fullName>
        <ecNumber evidence="8">5.6.2.4</ecNumber>
    </recommendedName>
</protein>
<dbReference type="Pfam" id="PF21196">
    <property type="entry name" value="PcrA_UvrD_tudor"/>
    <property type="match status" value="1"/>
</dbReference>
<evidence type="ECO:0000259" key="11">
    <source>
        <dbReference type="PROSITE" id="PS51198"/>
    </source>
</evidence>
<comment type="catalytic activity">
    <reaction evidence="7">
        <text>Couples ATP hydrolysis with the unwinding of duplex DNA by translocating in the 3'-5' direction.</text>
        <dbReference type="EC" id="5.6.2.4"/>
    </reaction>
</comment>
<evidence type="ECO:0000256" key="6">
    <source>
        <dbReference type="ARBA" id="ARBA00023235"/>
    </source>
</evidence>
<keyword evidence="14" id="KW-1185">Reference proteome</keyword>
<evidence type="ECO:0000256" key="7">
    <source>
        <dbReference type="ARBA" id="ARBA00034617"/>
    </source>
</evidence>